<protein>
    <recommendedName>
        <fullName evidence="2">Delta(24)-sterol reductase</fullName>
        <ecNumber evidence="2">1.3.1.72</ecNumber>
    </recommendedName>
</protein>
<name>A0A5N6SEL7_ASPPS</name>
<dbReference type="GO" id="GO:0008202">
    <property type="term" value="P:steroid metabolic process"/>
    <property type="evidence" value="ECO:0007669"/>
    <property type="project" value="TreeGrafter"/>
</dbReference>
<accession>A0A5N6SEL7</accession>
<proteinExistence type="predicted"/>
<dbReference type="Gene3D" id="3.30.465.10">
    <property type="match status" value="1"/>
</dbReference>
<evidence type="ECO:0000256" key="3">
    <source>
        <dbReference type="ARBA" id="ARBA00022692"/>
    </source>
</evidence>
<dbReference type="EMBL" id="ML743634">
    <property type="protein sequence ID" value="KAE8132377.1"/>
    <property type="molecule type" value="Genomic_DNA"/>
</dbReference>
<dbReference type="PANTHER" id="PTHR10801:SF0">
    <property type="entry name" value="DELTA(24)-STEROL REDUCTASE"/>
    <property type="match status" value="1"/>
</dbReference>
<dbReference type="GO" id="GO:0016020">
    <property type="term" value="C:membrane"/>
    <property type="evidence" value="ECO:0007669"/>
    <property type="project" value="UniProtKB-SubCell"/>
</dbReference>
<reference evidence="8 9" key="1">
    <citation type="submission" date="2019-04" db="EMBL/GenBank/DDBJ databases">
        <title>Friends and foes A comparative genomics study of 23 Aspergillus species from section Flavi.</title>
        <authorList>
            <consortium name="DOE Joint Genome Institute"/>
            <person name="Kjaerbolling I."/>
            <person name="Vesth T."/>
            <person name="Frisvad J.C."/>
            <person name="Nybo J.L."/>
            <person name="Theobald S."/>
            <person name="Kildgaard S."/>
            <person name="Isbrandt T."/>
            <person name="Kuo A."/>
            <person name="Sato A."/>
            <person name="Lyhne E.K."/>
            <person name="Kogle M.E."/>
            <person name="Wiebenga A."/>
            <person name="Kun R.S."/>
            <person name="Lubbers R.J."/>
            <person name="Makela M.R."/>
            <person name="Barry K."/>
            <person name="Chovatia M."/>
            <person name="Clum A."/>
            <person name="Daum C."/>
            <person name="Haridas S."/>
            <person name="He G."/>
            <person name="LaButti K."/>
            <person name="Lipzen A."/>
            <person name="Mondo S."/>
            <person name="Riley R."/>
            <person name="Salamov A."/>
            <person name="Simmons B.A."/>
            <person name="Magnuson J.K."/>
            <person name="Henrissat B."/>
            <person name="Mortensen U.H."/>
            <person name="Larsen T.O."/>
            <person name="Devries R.P."/>
            <person name="Grigoriev I.V."/>
            <person name="Machida M."/>
            <person name="Baker S.E."/>
            <person name="Andersen M.R."/>
        </authorList>
    </citation>
    <scope>NUCLEOTIDE SEQUENCE [LARGE SCALE GENOMIC DNA]</scope>
    <source>
        <strain evidence="8 9">CBS 117625</strain>
    </source>
</reference>
<evidence type="ECO:0000259" key="7">
    <source>
        <dbReference type="PROSITE" id="PS51387"/>
    </source>
</evidence>
<dbReference type="InterPro" id="IPR040165">
    <property type="entry name" value="Diminuto-like"/>
</dbReference>
<dbReference type="OrthoDB" id="415825at2759"/>
<dbReference type="Proteomes" id="UP000325672">
    <property type="component" value="Unassembled WGS sequence"/>
</dbReference>
<evidence type="ECO:0000256" key="2">
    <source>
        <dbReference type="ARBA" id="ARBA00012405"/>
    </source>
</evidence>
<keyword evidence="9" id="KW-1185">Reference proteome</keyword>
<dbReference type="PROSITE" id="PS51387">
    <property type="entry name" value="FAD_PCMH"/>
    <property type="match status" value="1"/>
</dbReference>
<dbReference type="EC" id="1.3.1.72" evidence="2"/>
<dbReference type="InterPro" id="IPR036318">
    <property type="entry name" value="FAD-bd_PCMH-like_sf"/>
</dbReference>
<dbReference type="GO" id="GO:0071949">
    <property type="term" value="F:FAD binding"/>
    <property type="evidence" value="ECO:0007669"/>
    <property type="project" value="InterPro"/>
</dbReference>
<evidence type="ECO:0000313" key="9">
    <source>
        <dbReference type="Proteomes" id="UP000325672"/>
    </source>
</evidence>
<dbReference type="GeneID" id="43645148"/>
<dbReference type="InterPro" id="IPR016166">
    <property type="entry name" value="FAD-bd_PCMH"/>
</dbReference>
<gene>
    <name evidence="8" type="ORF">BDV38DRAFT_287777</name>
</gene>
<evidence type="ECO:0000256" key="6">
    <source>
        <dbReference type="ARBA" id="ARBA00023136"/>
    </source>
</evidence>
<keyword evidence="4" id="KW-1133">Transmembrane helix</keyword>
<evidence type="ECO:0000256" key="4">
    <source>
        <dbReference type="ARBA" id="ARBA00022989"/>
    </source>
</evidence>
<dbReference type="SUPFAM" id="SSF56176">
    <property type="entry name" value="FAD-binding/transporter-associated domain-like"/>
    <property type="match status" value="1"/>
</dbReference>
<dbReference type="InterPro" id="IPR016169">
    <property type="entry name" value="FAD-bd_PCMH_sub2"/>
</dbReference>
<dbReference type="RefSeq" id="XP_031908440.1">
    <property type="nucleotide sequence ID" value="XM_032060938.1"/>
</dbReference>
<evidence type="ECO:0000256" key="1">
    <source>
        <dbReference type="ARBA" id="ARBA00004167"/>
    </source>
</evidence>
<keyword evidence="6" id="KW-0472">Membrane</keyword>
<dbReference type="PANTHER" id="PTHR10801">
    <property type="entry name" value="24-DEHYDROCHOLESTEROL REDUCTASE"/>
    <property type="match status" value="1"/>
</dbReference>
<dbReference type="GO" id="GO:0000246">
    <property type="term" value="F:Delta24(24-1) sterol reductase activity"/>
    <property type="evidence" value="ECO:0007669"/>
    <property type="project" value="TreeGrafter"/>
</dbReference>
<feature type="domain" description="FAD-binding PCMH-type" evidence="7">
    <location>
        <begin position="1"/>
        <end position="163"/>
    </location>
</feature>
<dbReference type="Pfam" id="PF01565">
    <property type="entry name" value="FAD_binding_4"/>
    <property type="match status" value="1"/>
</dbReference>
<evidence type="ECO:0000256" key="5">
    <source>
        <dbReference type="ARBA" id="ARBA00023002"/>
    </source>
</evidence>
<dbReference type="GO" id="GO:0005737">
    <property type="term" value="C:cytoplasm"/>
    <property type="evidence" value="ECO:0007669"/>
    <property type="project" value="TreeGrafter"/>
</dbReference>
<dbReference type="AlphaFoldDB" id="A0A5N6SEL7"/>
<dbReference type="InterPro" id="IPR006094">
    <property type="entry name" value="Oxid_FAD_bind_N"/>
</dbReference>
<dbReference type="GO" id="GO:0050614">
    <property type="term" value="F:Delta24-sterol reductase activity"/>
    <property type="evidence" value="ECO:0007669"/>
    <property type="project" value="UniProtKB-EC"/>
</dbReference>
<sequence>MDSHNAIVQQVSARVKKFHDDKKPFYIYHGFTNNLTRPSKKSTSNTIDPSGPNRVLGIDRTRKVALVERNTPIDMLVNAILPHGFIPPVVMEYPGITVGGGLAGRPGESSSYEYGFFDRTISWIEIVIGNGEVLHALPTDNSELFIGAACSFGTLGIATLLEL</sequence>
<organism evidence="8 9">
    <name type="scientific">Aspergillus pseudotamarii</name>
    <dbReference type="NCBI Taxonomy" id="132259"/>
    <lineage>
        <taxon>Eukaryota</taxon>
        <taxon>Fungi</taxon>
        <taxon>Dikarya</taxon>
        <taxon>Ascomycota</taxon>
        <taxon>Pezizomycotina</taxon>
        <taxon>Eurotiomycetes</taxon>
        <taxon>Eurotiomycetidae</taxon>
        <taxon>Eurotiales</taxon>
        <taxon>Aspergillaceae</taxon>
        <taxon>Aspergillus</taxon>
        <taxon>Aspergillus subgen. Circumdati</taxon>
    </lineage>
</organism>
<comment type="subcellular location">
    <subcellularLocation>
        <location evidence="1">Membrane</location>
        <topology evidence="1">Single-pass membrane protein</topology>
    </subcellularLocation>
</comment>
<keyword evidence="3" id="KW-0812">Transmembrane</keyword>
<evidence type="ECO:0000313" key="8">
    <source>
        <dbReference type="EMBL" id="KAE8132377.1"/>
    </source>
</evidence>
<keyword evidence="5" id="KW-0560">Oxidoreductase</keyword>